<dbReference type="Gene3D" id="1.10.150.240">
    <property type="entry name" value="Putative phosphatase, domain 2"/>
    <property type="match status" value="1"/>
</dbReference>
<keyword evidence="4" id="KW-1185">Reference proteome</keyword>
<evidence type="ECO:0000313" key="4">
    <source>
        <dbReference type="Proteomes" id="UP001304895"/>
    </source>
</evidence>
<dbReference type="AlphaFoldDB" id="A0AAN6UEG3"/>
<reference evidence="3" key="1">
    <citation type="journal article" date="2023" name="Mol. Phylogenet. Evol.">
        <title>Genome-scale phylogeny and comparative genomics of the fungal order Sordariales.</title>
        <authorList>
            <person name="Hensen N."/>
            <person name="Bonometti L."/>
            <person name="Westerberg I."/>
            <person name="Brannstrom I.O."/>
            <person name="Guillou S."/>
            <person name="Cros-Aarteil S."/>
            <person name="Calhoun S."/>
            <person name="Haridas S."/>
            <person name="Kuo A."/>
            <person name="Mondo S."/>
            <person name="Pangilinan J."/>
            <person name="Riley R."/>
            <person name="LaButti K."/>
            <person name="Andreopoulos B."/>
            <person name="Lipzen A."/>
            <person name="Chen C."/>
            <person name="Yan M."/>
            <person name="Daum C."/>
            <person name="Ng V."/>
            <person name="Clum A."/>
            <person name="Steindorff A."/>
            <person name="Ohm R.A."/>
            <person name="Martin F."/>
            <person name="Silar P."/>
            <person name="Natvig D.O."/>
            <person name="Lalanne C."/>
            <person name="Gautier V."/>
            <person name="Ament-Velasquez S.L."/>
            <person name="Kruys A."/>
            <person name="Hutchinson M.I."/>
            <person name="Powell A.J."/>
            <person name="Barry K."/>
            <person name="Miller A.N."/>
            <person name="Grigoriev I.V."/>
            <person name="Debuchy R."/>
            <person name="Gladieux P."/>
            <person name="Hiltunen Thoren M."/>
            <person name="Johannesson H."/>
        </authorList>
    </citation>
    <scope>NUCLEOTIDE SEQUENCE</scope>
    <source>
        <strain evidence="3">CBS 123565</strain>
    </source>
</reference>
<dbReference type="GO" id="GO:0016791">
    <property type="term" value="F:phosphatase activity"/>
    <property type="evidence" value="ECO:0007669"/>
    <property type="project" value="UniProtKB-ARBA"/>
</dbReference>
<dbReference type="Pfam" id="PF00702">
    <property type="entry name" value="Hydrolase"/>
    <property type="match status" value="1"/>
</dbReference>
<dbReference type="InterPro" id="IPR006328">
    <property type="entry name" value="2-HAD"/>
</dbReference>
<dbReference type="InterPro" id="IPR006439">
    <property type="entry name" value="HAD-SF_hydro_IA"/>
</dbReference>
<accession>A0AAN6UEG3</accession>
<organism evidence="3 4">
    <name type="scientific">Trichocladium antarcticum</name>
    <dbReference type="NCBI Taxonomy" id="1450529"/>
    <lineage>
        <taxon>Eukaryota</taxon>
        <taxon>Fungi</taxon>
        <taxon>Dikarya</taxon>
        <taxon>Ascomycota</taxon>
        <taxon>Pezizomycotina</taxon>
        <taxon>Sordariomycetes</taxon>
        <taxon>Sordariomycetidae</taxon>
        <taxon>Sordariales</taxon>
        <taxon>Chaetomiaceae</taxon>
        <taxon>Trichocladium</taxon>
    </lineage>
</organism>
<dbReference type="GO" id="GO:0019120">
    <property type="term" value="F:hydrolase activity, acting on acid halide bonds, in C-halide compounds"/>
    <property type="evidence" value="ECO:0007669"/>
    <property type="project" value="InterPro"/>
</dbReference>
<dbReference type="NCBIfam" id="TIGR01493">
    <property type="entry name" value="HAD-SF-IA-v2"/>
    <property type="match status" value="1"/>
</dbReference>
<dbReference type="Proteomes" id="UP001304895">
    <property type="component" value="Unassembled WGS sequence"/>
</dbReference>
<dbReference type="SFLD" id="SFLDS00003">
    <property type="entry name" value="Haloacid_Dehalogenase"/>
    <property type="match status" value="1"/>
</dbReference>
<reference evidence="3" key="2">
    <citation type="submission" date="2023-05" db="EMBL/GenBank/DDBJ databases">
        <authorList>
            <consortium name="Lawrence Berkeley National Laboratory"/>
            <person name="Steindorff A."/>
            <person name="Hensen N."/>
            <person name="Bonometti L."/>
            <person name="Westerberg I."/>
            <person name="Brannstrom I.O."/>
            <person name="Guillou S."/>
            <person name="Cros-Aarteil S."/>
            <person name="Calhoun S."/>
            <person name="Haridas S."/>
            <person name="Kuo A."/>
            <person name="Mondo S."/>
            <person name="Pangilinan J."/>
            <person name="Riley R."/>
            <person name="Labutti K."/>
            <person name="Andreopoulos B."/>
            <person name="Lipzen A."/>
            <person name="Chen C."/>
            <person name="Yanf M."/>
            <person name="Daum C."/>
            <person name="Ng V."/>
            <person name="Clum A."/>
            <person name="Ohm R."/>
            <person name="Martin F."/>
            <person name="Silar P."/>
            <person name="Natvig D."/>
            <person name="Lalanne C."/>
            <person name="Gautier V."/>
            <person name="Ament-Velasquez S.L."/>
            <person name="Kruys A."/>
            <person name="Hutchinson M.I."/>
            <person name="Powell A.J."/>
            <person name="Barry K."/>
            <person name="Miller A.N."/>
            <person name="Grigoriev I.V."/>
            <person name="Debuchy R."/>
            <person name="Gladieux P."/>
            <person name="Thoren M.H."/>
            <person name="Johannesson H."/>
        </authorList>
    </citation>
    <scope>NUCLEOTIDE SEQUENCE</scope>
    <source>
        <strain evidence="3">CBS 123565</strain>
    </source>
</reference>
<dbReference type="NCBIfam" id="TIGR01428">
    <property type="entry name" value="HAD_type_II"/>
    <property type="match status" value="1"/>
</dbReference>
<dbReference type="PANTHER" id="PTHR43316">
    <property type="entry name" value="HYDROLASE, HALOACID DELAHOGENASE-RELATED"/>
    <property type="match status" value="1"/>
</dbReference>
<dbReference type="InterPro" id="IPR036412">
    <property type="entry name" value="HAD-like_sf"/>
</dbReference>
<dbReference type="InterPro" id="IPR023198">
    <property type="entry name" value="PGP-like_dom2"/>
</dbReference>
<dbReference type="EMBL" id="MU853427">
    <property type="protein sequence ID" value="KAK4131111.1"/>
    <property type="molecule type" value="Genomic_DNA"/>
</dbReference>
<dbReference type="InterPro" id="IPR023214">
    <property type="entry name" value="HAD_sf"/>
</dbReference>
<sequence length="267" mass="28945">MASPQPYPFPSPIKALTFDVFGTTVNRLNPVVAALTTLAATKLATSPPSTTHRQLATLTPADWTLFAQQWHAAYGAFTRAFVRGTTPWRDVGTHFHDSLLVLLDQWRLGGVYTAAETEALGKVWHALTPWPDSAPGLARLKRAGLVTSTLSNGNRALLEDLDGFGGLGFQRLIGAEDFKAYKPAPEVYLGACKALGCEPGEVAMVAAHLEDLAAARALGLRTVYVERPGEEAWGVEEERYRLAREWVDLWVAEGEGGFDEVATRLGA</sequence>
<comment type="caution">
    <text evidence="3">The sequence shown here is derived from an EMBL/GenBank/DDBJ whole genome shotgun (WGS) entry which is preliminary data.</text>
</comment>
<comment type="similarity">
    <text evidence="1">Belongs to the HAD-like hydrolase superfamily. S-2-haloalkanoic acid dehalogenase family.</text>
</comment>
<dbReference type="InterPro" id="IPR051540">
    <property type="entry name" value="S-2-haloacid_dehalogenase"/>
</dbReference>
<dbReference type="SUPFAM" id="SSF56784">
    <property type="entry name" value="HAD-like"/>
    <property type="match status" value="1"/>
</dbReference>
<evidence type="ECO:0000256" key="1">
    <source>
        <dbReference type="ARBA" id="ARBA00008106"/>
    </source>
</evidence>
<name>A0AAN6UEG3_9PEZI</name>
<gene>
    <name evidence="3" type="ORF">BT67DRAFT_161446</name>
</gene>
<dbReference type="PRINTS" id="PR00413">
    <property type="entry name" value="HADHALOGNASE"/>
</dbReference>
<dbReference type="SFLD" id="SFLDG01129">
    <property type="entry name" value="C1.5:_HAD__Beta-PGM__Phosphata"/>
    <property type="match status" value="1"/>
</dbReference>
<evidence type="ECO:0000313" key="3">
    <source>
        <dbReference type="EMBL" id="KAK4131111.1"/>
    </source>
</evidence>
<dbReference type="PANTHER" id="PTHR43316:SF3">
    <property type="entry name" value="HALOACID DEHALOGENASE, TYPE II (AFU_ORTHOLOGUE AFUA_2G07750)-RELATED"/>
    <property type="match status" value="1"/>
</dbReference>
<protein>
    <submittedName>
        <fullName evidence="3">Haloacid dehalogenase</fullName>
    </submittedName>
</protein>
<proteinExistence type="inferred from homology"/>
<dbReference type="Gene3D" id="3.40.50.1000">
    <property type="entry name" value="HAD superfamily/HAD-like"/>
    <property type="match status" value="1"/>
</dbReference>
<keyword evidence="2" id="KW-0378">Hydrolase</keyword>
<evidence type="ECO:0000256" key="2">
    <source>
        <dbReference type="ARBA" id="ARBA00022801"/>
    </source>
</evidence>